<dbReference type="Pfam" id="PF17159">
    <property type="entry name" value="MASE3"/>
    <property type="match status" value="1"/>
</dbReference>
<protein>
    <recommendedName>
        <fullName evidence="2">histidine kinase</fullName>
        <ecNumber evidence="2">2.7.13.3</ecNumber>
    </recommendedName>
</protein>
<dbReference type="InterPro" id="IPR000014">
    <property type="entry name" value="PAS"/>
</dbReference>
<keyword evidence="7" id="KW-0067">ATP-binding</keyword>
<reference evidence="13 14" key="1">
    <citation type="journal article" date="2019" name="Int. J. Syst. Evol. Microbiol.">
        <title>The Global Catalogue of Microorganisms (GCM) 10K type strain sequencing project: providing services to taxonomists for standard genome sequencing and annotation.</title>
        <authorList>
            <consortium name="The Broad Institute Genomics Platform"/>
            <consortium name="The Broad Institute Genome Sequencing Center for Infectious Disease"/>
            <person name="Wu L."/>
            <person name="Ma J."/>
        </authorList>
    </citation>
    <scope>NUCLEOTIDE SEQUENCE [LARGE SCALE GENOMIC DNA]</scope>
    <source>
        <strain evidence="13 14">JCM 9731</strain>
    </source>
</reference>
<evidence type="ECO:0000256" key="3">
    <source>
        <dbReference type="ARBA" id="ARBA00022553"/>
    </source>
</evidence>
<dbReference type="Pfam" id="PF02518">
    <property type="entry name" value="HATPase_c"/>
    <property type="match status" value="1"/>
</dbReference>
<evidence type="ECO:0000259" key="11">
    <source>
        <dbReference type="PROSITE" id="PS50112"/>
    </source>
</evidence>
<dbReference type="InterPro" id="IPR003594">
    <property type="entry name" value="HATPase_dom"/>
</dbReference>
<dbReference type="InterPro" id="IPR000700">
    <property type="entry name" value="PAS-assoc_C"/>
</dbReference>
<organism evidence="13 14">
    <name type="scientific">Bacillus carboniphilus</name>
    <dbReference type="NCBI Taxonomy" id="86663"/>
    <lineage>
        <taxon>Bacteria</taxon>
        <taxon>Bacillati</taxon>
        <taxon>Bacillota</taxon>
        <taxon>Bacilli</taxon>
        <taxon>Bacillales</taxon>
        <taxon>Bacillaceae</taxon>
        <taxon>Bacillus</taxon>
    </lineage>
</organism>
<dbReference type="PROSITE" id="PS50113">
    <property type="entry name" value="PAC"/>
    <property type="match status" value="1"/>
</dbReference>
<keyword evidence="9" id="KW-1133">Transmembrane helix</keyword>
<dbReference type="Gene3D" id="3.30.565.10">
    <property type="entry name" value="Histidine kinase-like ATPase, C-terminal domain"/>
    <property type="match status" value="1"/>
</dbReference>
<keyword evidence="8" id="KW-0902">Two-component regulatory system</keyword>
<evidence type="ECO:0000256" key="2">
    <source>
        <dbReference type="ARBA" id="ARBA00012438"/>
    </source>
</evidence>
<evidence type="ECO:0000256" key="4">
    <source>
        <dbReference type="ARBA" id="ARBA00022679"/>
    </source>
</evidence>
<evidence type="ECO:0000256" key="8">
    <source>
        <dbReference type="ARBA" id="ARBA00023012"/>
    </source>
</evidence>
<feature type="transmembrane region" description="Helical" evidence="9">
    <location>
        <begin position="184"/>
        <end position="201"/>
    </location>
</feature>
<evidence type="ECO:0000313" key="13">
    <source>
        <dbReference type="EMBL" id="GAA0316376.1"/>
    </source>
</evidence>
<feature type="transmembrane region" description="Helical" evidence="9">
    <location>
        <begin position="75"/>
        <end position="93"/>
    </location>
</feature>
<dbReference type="Pfam" id="PF00512">
    <property type="entry name" value="HisKA"/>
    <property type="match status" value="1"/>
</dbReference>
<keyword evidence="9" id="KW-0472">Membrane</keyword>
<evidence type="ECO:0000256" key="9">
    <source>
        <dbReference type="SAM" id="Phobius"/>
    </source>
</evidence>
<feature type="transmembrane region" description="Helical" evidence="9">
    <location>
        <begin position="144"/>
        <end position="164"/>
    </location>
</feature>
<dbReference type="InterPro" id="IPR036890">
    <property type="entry name" value="HATPase_C_sf"/>
</dbReference>
<dbReference type="PROSITE" id="PS50109">
    <property type="entry name" value="HIS_KIN"/>
    <property type="match status" value="1"/>
</dbReference>
<evidence type="ECO:0000313" key="14">
    <source>
        <dbReference type="Proteomes" id="UP001500782"/>
    </source>
</evidence>
<evidence type="ECO:0000259" key="10">
    <source>
        <dbReference type="PROSITE" id="PS50109"/>
    </source>
</evidence>
<evidence type="ECO:0000256" key="1">
    <source>
        <dbReference type="ARBA" id="ARBA00000085"/>
    </source>
</evidence>
<feature type="domain" description="PAC" evidence="12">
    <location>
        <begin position="354"/>
        <end position="406"/>
    </location>
</feature>
<keyword evidence="14" id="KW-1185">Reference proteome</keyword>
<dbReference type="CDD" id="cd00130">
    <property type="entry name" value="PAS"/>
    <property type="match status" value="1"/>
</dbReference>
<feature type="transmembrane region" description="Helical" evidence="9">
    <location>
        <begin position="12"/>
        <end position="31"/>
    </location>
</feature>
<dbReference type="PANTHER" id="PTHR43065">
    <property type="entry name" value="SENSOR HISTIDINE KINASE"/>
    <property type="match status" value="1"/>
</dbReference>
<dbReference type="InterPro" id="IPR005467">
    <property type="entry name" value="His_kinase_dom"/>
</dbReference>
<dbReference type="SMART" id="SM00388">
    <property type="entry name" value="HisKA"/>
    <property type="match status" value="1"/>
</dbReference>
<feature type="transmembrane region" description="Helical" evidence="9">
    <location>
        <begin position="113"/>
        <end position="132"/>
    </location>
</feature>
<dbReference type="Proteomes" id="UP001500782">
    <property type="component" value="Unassembled WGS sequence"/>
</dbReference>
<dbReference type="SUPFAM" id="SSF47384">
    <property type="entry name" value="Homodimeric domain of signal transducing histidine kinase"/>
    <property type="match status" value="1"/>
</dbReference>
<keyword evidence="4" id="KW-0808">Transferase</keyword>
<dbReference type="PROSITE" id="PS50112">
    <property type="entry name" value="PAS"/>
    <property type="match status" value="1"/>
</dbReference>
<dbReference type="PRINTS" id="PR00344">
    <property type="entry name" value="BCTRLSENSOR"/>
</dbReference>
<dbReference type="InterPro" id="IPR013767">
    <property type="entry name" value="PAS_fold"/>
</dbReference>
<dbReference type="InterPro" id="IPR003661">
    <property type="entry name" value="HisK_dim/P_dom"/>
</dbReference>
<feature type="transmembrane region" description="Helical" evidence="9">
    <location>
        <begin position="43"/>
        <end position="68"/>
    </location>
</feature>
<evidence type="ECO:0000256" key="5">
    <source>
        <dbReference type="ARBA" id="ARBA00022741"/>
    </source>
</evidence>
<dbReference type="SUPFAM" id="SSF55785">
    <property type="entry name" value="PYP-like sensor domain (PAS domain)"/>
    <property type="match status" value="2"/>
</dbReference>
<feature type="transmembrane region" description="Helical" evidence="9">
    <location>
        <begin position="213"/>
        <end position="235"/>
    </location>
</feature>
<proteinExistence type="predicted"/>
<dbReference type="RefSeq" id="WP_343795819.1">
    <property type="nucleotide sequence ID" value="NZ_BAAADJ010000004.1"/>
</dbReference>
<dbReference type="InterPro" id="IPR036097">
    <property type="entry name" value="HisK_dim/P_sf"/>
</dbReference>
<dbReference type="InterPro" id="IPR001610">
    <property type="entry name" value="PAC"/>
</dbReference>
<dbReference type="EMBL" id="BAAADJ010000004">
    <property type="protein sequence ID" value="GAA0316376.1"/>
    <property type="molecule type" value="Genomic_DNA"/>
</dbReference>
<keyword evidence="6" id="KW-0418">Kinase</keyword>
<dbReference type="EC" id="2.7.13.3" evidence="2"/>
<dbReference type="NCBIfam" id="TIGR00229">
    <property type="entry name" value="sensory_box"/>
    <property type="match status" value="1"/>
</dbReference>
<dbReference type="PANTHER" id="PTHR43065:SF34">
    <property type="entry name" value="SPORULATION KINASE A"/>
    <property type="match status" value="1"/>
</dbReference>
<feature type="domain" description="Histidine kinase" evidence="10">
    <location>
        <begin position="541"/>
        <end position="747"/>
    </location>
</feature>
<dbReference type="CDD" id="cd00082">
    <property type="entry name" value="HisKA"/>
    <property type="match status" value="1"/>
</dbReference>
<comment type="catalytic activity">
    <reaction evidence="1">
        <text>ATP + protein L-histidine = ADP + protein N-phospho-L-histidine.</text>
        <dbReference type="EC" id="2.7.13.3"/>
    </reaction>
</comment>
<sequence>MPETTKRMKSLFVTIVSALLIVSFLQVAFHQQFLNFYNAENAIIVHNILEIFSICVSFAIFTYGWFVFRETHSKMYLMVASIFLAVALLDLMHVITYEKTYHLAVDHSGQMTVWFWITARLTESLGLLWVLLHKEKESQHTNQGWIFFSAFIYVCVISSSIFLFHPYFPAIIQSNSGPTPLKIGIEYFVGLTQLLAIFIAYRKYREAQESFHILLMLACSFLLLSELLLTLYTHVNDIEIIWAHFYKVIGYILFLNAFYFSKLRLTYTMKNKVEKDLKKAKGQLESFFQYTPDAIIILDTKGTILSVNPSFEKIFGWKSKDVLGKLFINLMPDPEIKMDIKQLFEKVALGQSFIGHEAIRQRLNGEKFLISTTISPVCNEKGEITQISAIIRDITKQRESENRARKAEQELKEAVSKQTGIIIKFKKENNRFIHTLCDGKLLANMNLTPDMVVGKDLFEIFDAETAGYISTYYEIAWGGEEVSYELSALGAICFVTLSPIIVDGKVTEVVGSSFDISKLKTTEDLLQKSEKLAVVGELAAGVAHEIRNPLTTLKGFVQLMGANVEPEKKAFVDLMLSELDRIEMITNEFMVVAKPQAVRYQEHDIKDLIRQVLLFSNPQAILNNVSIDVSYLTHETIILCDGNQIKQVFINLIKNAFEAMGDGGAISIEVLQSDDSQLLIRITDTGSGIPEEIIPKLGEPFYTLKEKGTGLGLMVSFRIIEAHKGSIHFSSKVNEGTTVDIKLPYPNRFLNDSPLEELERIGIQ</sequence>
<feature type="transmembrane region" description="Helical" evidence="9">
    <location>
        <begin position="241"/>
        <end position="260"/>
    </location>
</feature>
<dbReference type="Gene3D" id="1.10.287.130">
    <property type="match status" value="1"/>
</dbReference>
<gene>
    <name evidence="13" type="ORF">GCM10008967_03690</name>
</gene>
<evidence type="ECO:0000256" key="6">
    <source>
        <dbReference type="ARBA" id="ARBA00022777"/>
    </source>
</evidence>
<dbReference type="InterPro" id="IPR035965">
    <property type="entry name" value="PAS-like_dom_sf"/>
</dbReference>
<dbReference type="SMART" id="SM00086">
    <property type="entry name" value="PAC"/>
    <property type="match status" value="1"/>
</dbReference>
<dbReference type="SUPFAM" id="SSF55874">
    <property type="entry name" value="ATPase domain of HSP90 chaperone/DNA topoisomerase II/histidine kinase"/>
    <property type="match status" value="1"/>
</dbReference>
<keyword evidence="9" id="KW-0812">Transmembrane</keyword>
<evidence type="ECO:0000256" key="7">
    <source>
        <dbReference type="ARBA" id="ARBA00022840"/>
    </source>
</evidence>
<dbReference type="SMART" id="SM00091">
    <property type="entry name" value="PAS"/>
    <property type="match status" value="1"/>
</dbReference>
<dbReference type="InterPro" id="IPR033425">
    <property type="entry name" value="MASE3"/>
</dbReference>
<dbReference type="InterPro" id="IPR004358">
    <property type="entry name" value="Sig_transdc_His_kin-like_C"/>
</dbReference>
<dbReference type="Gene3D" id="3.30.450.20">
    <property type="entry name" value="PAS domain"/>
    <property type="match status" value="2"/>
</dbReference>
<evidence type="ECO:0000259" key="12">
    <source>
        <dbReference type="PROSITE" id="PS50113"/>
    </source>
</evidence>
<keyword evidence="5" id="KW-0547">Nucleotide-binding</keyword>
<comment type="caution">
    <text evidence="13">The sequence shown here is derived from an EMBL/GenBank/DDBJ whole genome shotgun (WGS) entry which is preliminary data.</text>
</comment>
<accession>A0ABN0VSS5</accession>
<name>A0ABN0VSS5_9BACI</name>
<dbReference type="Pfam" id="PF00989">
    <property type="entry name" value="PAS"/>
    <property type="match status" value="1"/>
</dbReference>
<feature type="domain" description="PAS" evidence="11">
    <location>
        <begin position="280"/>
        <end position="351"/>
    </location>
</feature>
<keyword evidence="3" id="KW-0597">Phosphoprotein</keyword>
<dbReference type="SMART" id="SM00387">
    <property type="entry name" value="HATPase_c"/>
    <property type="match status" value="1"/>
</dbReference>